<comment type="caution">
    <text evidence="17">The sequence shown here is derived from an EMBL/GenBank/DDBJ whole genome shotgun (WGS) entry which is preliminary data.</text>
</comment>
<dbReference type="GO" id="GO:0009252">
    <property type="term" value="P:peptidoglycan biosynthetic process"/>
    <property type="evidence" value="ECO:0007669"/>
    <property type="project" value="UniProtKB-KW"/>
</dbReference>
<reference evidence="17" key="1">
    <citation type="submission" date="2019-08" db="EMBL/GenBank/DDBJ databases">
        <authorList>
            <person name="Kucharzyk K."/>
            <person name="Murdoch R.W."/>
            <person name="Higgins S."/>
            <person name="Loffler F."/>
        </authorList>
    </citation>
    <scope>NUCLEOTIDE SEQUENCE</scope>
</reference>
<dbReference type="GO" id="GO:0008360">
    <property type="term" value="P:regulation of cell shape"/>
    <property type="evidence" value="ECO:0007669"/>
    <property type="project" value="UniProtKB-KW"/>
</dbReference>
<proteinExistence type="inferred from homology"/>
<comment type="pathway">
    <text evidence="2">Cell wall biogenesis; peptidoglycan biosynthesis.</text>
</comment>
<dbReference type="GO" id="GO:0071555">
    <property type="term" value="P:cell wall organization"/>
    <property type="evidence" value="ECO:0007669"/>
    <property type="project" value="UniProtKB-KW"/>
</dbReference>
<dbReference type="Gene3D" id="3.65.10.10">
    <property type="entry name" value="Enolpyruvate transferase domain"/>
    <property type="match status" value="2"/>
</dbReference>
<evidence type="ECO:0000256" key="4">
    <source>
        <dbReference type="ARBA" id="ARBA00022618"/>
    </source>
</evidence>
<evidence type="ECO:0000256" key="1">
    <source>
        <dbReference type="ARBA" id="ARBA00004496"/>
    </source>
</evidence>
<dbReference type="GO" id="GO:0005737">
    <property type="term" value="C:cytoplasm"/>
    <property type="evidence" value="ECO:0007669"/>
    <property type="project" value="UniProtKB-SubCell"/>
</dbReference>
<evidence type="ECO:0000256" key="5">
    <source>
        <dbReference type="ARBA" id="ARBA00022679"/>
    </source>
</evidence>
<dbReference type="NCBIfam" id="TIGR01072">
    <property type="entry name" value="murA"/>
    <property type="match status" value="1"/>
</dbReference>
<dbReference type="PANTHER" id="PTHR43783">
    <property type="entry name" value="UDP-N-ACETYLGLUCOSAMINE 1-CARBOXYVINYLTRANSFERASE"/>
    <property type="match status" value="1"/>
</dbReference>
<evidence type="ECO:0000256" key="6">
    <source>
        <dbReference type="ARBA" id="ARBA00022960"/>
    </source>
</evidence>
<evidence type="ECO:0000256" key="2">
    <source>
        <dbReference type="ARBA" id="ARBA00004752"/>
    </source>
</evidence>
<dbReference type="PANTHER" id="PTHR43783:SF1">
    <property type="entry name" value="UDP-N-ACETYLGLUCOSAMINE 1-CARBOXYVINYLTRANSFERASE"/>
    <property type="match status" value="1"/>
</dbReference>
<keyword evidence="9" id="KW-0961">Cell wall biogenesis/degradation</keyword>
<comment type="catalytic activity">
    <reaction evidence="15">
        <text>phosphoenolpyruvate + UDP-N-acetyl-alpha-D-glucosamine = UDP-N-acetyl-3-O-(1-carboxyvinyl)-alpha-D-glucosamine + phosphate</text>
        <dbReference type="Rhea" id="RHEA:18681"/>
        <dbReference type="ChEBI" id="CHEBI:43474"/>
        <dbReference type="ChEBI" id="CHEBI:57705"/>
        <dbReference type="ChEBI" id="CHEBI:58702"/>
        <dbReference type="ChEBI" id="CHEBI:68483"/>
        <dbReference type="EC" id="2.5.1.7"/>
    </reaction>
</comment>
<dbReference type="AlphaFoldDB" id="A0A645C0I6"/>
<dbReference type="InterPro" id="IPR001986">
    <property type="entry name" value="Enolpyruvate_Tfrase_dom"/>
</dbReference>
<accession>A0A645C0I6</accession>
<evidence type="ECO:0000259" key="16">
    <source>
        <dbReference type="Pfam" id="PF00275"/>
    </source>
</evidence>
<dbReference type="GO" id="GO:0019277">
    <property type="term" value="P:UDP-N-acetylgalactosamine biosynthetic process"/>
    <property type="evidence" value="ECO:0007669"/>
    <property type="project" value="InterPro"/>
</dbReference>
<organism evidence="17">
    <name type="scientific">bioreactor metagenome</name>
    <dbReference type="NCBI Taxonomy" id="1076179"/>
    <lineage>
        <taxon>unclassified sequences</taxon>
        <taxon>metagenomes</taxon>
        <taxon>ecological metagenomes</taxon>
    </lineage>
</organism>
<evidence type="ECO:0000256" key="3">
    <source>
        <dbReference type="ARBA" id="ARBA00022490"/>
    </source>
</evidence>
<dbReference type="GO" id="GO:0008760">
    <property type="term" value="F:UDP-N-acetylglucosamine 1-carboxyvinyltransferase activity"/>
    <property type="evidence" value="ECO:0007669"/>
    <property type="project" value="UniProtKB-EC"/>
</dbReference>
<evidence type="ECO:0000256" key="15">
    <source>
        <dbReference type="ARBA" id="ARBA00047527"/>
    </source>
</evidence>
<sequence length="417" mass="45052">MSTFHIWGNHPTSGRIPVHGAKNAVLPIMASTLLIPEPCLLTGVPYELDDVRLMMRILESLGVKLQREEDRLWVDASHLIKTEAPYDLVSGMRASFVILGPLLTRFKDAKVAMPGGCAIGTRPVDLHLKGLEALGAELELAHGYVQAKSTQLKGTKIYLDFPSVGATQNILMAAALAEGTTILENAAAEPEISDLAIFLNACGAKIHGAGTNLIRIEGVKTLRATQHEIIPDRIEAGTFLVAAAITQGDVLVENAVSDHLKPVLAKLREAGHQLTEYPEGIRVVGGKTTLPTHITTLPHPGFPTDMQAQFMALQAKSIGNSTITETVFENRFMHVNELIRMGANIRIDGRIAYIQGVNRLTGAPVRATDLRAGSALVLAGLAAEGETVVHDIFHIDRGYMQLEKKLQGIGAFIKRMD</sequence>
<dbReference type="InterPro" id="IPR013792">
    <property type="entry name" value="RNA3'P_cycl/enolpyr_Trfase_a/b"/>
</dbReference>
<dbReference type="EC" id="2.5.1.7" evidence="11"/>
<dbReference type="HAMAP" id="MF_00111">
    <property type="entry name" value="MurA"/>
    <property type="match status" value="1"/>
</dbReference>
<keyword evidence="3" id="KW-0963">Cytoplasm</keyword>
<dbReference type="Pfam" id="PF00275">
    <property type="entry name" value="EPSP_synthase"/>
    <property type="match status" value="1"/>
</dbReference>
<evidence type="ECO:0000256" key="10">
    <source>
        <dbReference type="ARBA" id="ARBA00038367"/>
    </source>
</evidence>
<evidence type="ECO:0000256" key="11">
    <source>
        <dbReference type="ARBA" id="ARBA00039108"/>
    </source>
</evidence>
<dbReference type="InterPro" id="IPR005750">
    <property type="entry name" value="UDP_GlcNAc_COvinyl_MurA"/>
</dbReference>
<feature type="domain" description="Enolpyruvate transferase" evidence="16">
    <location>
        <begin position="10"/>
        <end position="406"/>
    </location>
</feature>
<evidence type="ECO:0000256" key="12">
    <source>
        <dbReference type="ARBA" id="ARBA00039754"/>
    </source>
</evidence>
<comment type="similarity">
    <text evidence="10">Belongs to the EPSP synthase family. MurA subfamily.</text>
</comment>
<keyword evidence="6" id="KW-0133">Cell shape</keyword>
<name>A0A645C0I6_9ZZZZ</name>
<evidence type="ECO:0000256" key="7">
    <source>
        <dbReference type="ARBA" id="ARBA00022984"/>
    </source>
</evidence>
<gene>
    <name evidence="17" type="primary">murAA_13</name>
    <name evidence="17" type="ORF">SDC9_118102</name>
</gene>
<dbReference type="SUPFAM" id="SSF55205">
    <property type="entry name" value="EPT/RTPC-like"/>
    <property type="match status" value="1"/>
</dbReference>
<dbReference type="NCBIfam" id="NF006873">
    <property type="entry name" value="PRK09369.1"/>
    <property type="match status" value="1"/>
</dbReference>
<evidence type="ECO:0000256" key="13">
    <source>
        <dbReference type="ARBA" id="ARBA00042443"/>
    </source>
</evidence>
<keyword evidence="4" id="KW-0132">Cell division</keyword>
<keyword evidence="8" id="KW-0131">Cell cycle</keyword>
<dbReference type="EMBL" id="VSSQ01023923">
    <property type="protein sequence ID" value="MPM71139.1"/>
    <property type="molecule type" value="Genomic_DNA"/>
</dbReference>
<comment type="subcellular location">
    <subcellularLocation>
        <location evidence="1">Cytoplasm</location>
    </subcellularLocation>
</comment>
<dbReference type="InterPro" id="IPR036968">
    <property type="entry name" value="Enolpyruvate_Tfrase_sf"/>
</dbReference>
<evidence type="ECO:0000256" key="14">
    <source>
        <dbReference type="ARBA" id="ARBA00042842"/>
    </source>
</evidence>
<evidence type="ECO:0000313" key="17">
    <source>
        <dbReference type="EMBL" id="MPM71139.1"/>
    </source>
</evidence>
<keyword evidence="5 17" id="KW-0808">Transferase</keyword>
<protein>
    <recommendedName>
        <fullName evidence="12">UDP-N-acetylglucosamine 1-carboxyvinyltransferase</fullName>
        <ecNumber evidence="11">2.5.1.7</ecNumber>
    </recommendedName>
    <alternativeName>
        <fullName evidence="13">Enoylpyruvate transferase</fullName>
    </alternativeName>
    <alternativeName>
        <fullName evidence="14">UDP-N-acetylglucosamine enolpyruvyl transferase</fullName>
    </alternativeName>
</protein>
<dbReference type="CDD" id="cd01555">
    <property type="entry name" value="UdpNAET"/>
    <property type="match status" value="1"/>
</dbReference>
<dbReference type="GO" id="GO:0051301">
    <property type="term" value="P:cell division"/>
    <property type="evidence" value="ECO:0007669"/>
    <property type="project" value="UniProtKB-KW"/>
</dbReference>
<dbReference type="InterPro" id="IPR050068">
    <property type="entry name" value="MurA_subfamily"/>
</dbReference>
<dbReference type="FunFam" id="3.65.10.10:FF:000001">
    <property type="entry name" value="UDP-N-acetylglucosamine 1-carboxyvinyltransferase"/>
    <property type="match status" value="1"/>
</dbReference>
<keyword evidence="7" id="KW-0573">Peptidoglycan synthesis</keyword>
<evidence type="ECO:0000256" key="9">
    <source>
        <dbReference type="ARBA" id="ARBA00023316"/>
    </source>
</evidence>
<evidence type="ECO:0000256" key="8">
    <source>
        <dbReference type="ARBA" id="ARBA00023306"/>
    </source>
</evidence>